<protein>
    <submittedName>
        <fullName evidence="1">Carbohydrate ABC transporter substrate-binding protein, CUT1 family</fullName>
    </submittedName>
</protein>
<gene>
    <name evidence="1" type="ORF">SAMN05216431_103167</name>
</gene>
<evidence type="ECO:0000313" key="1">
    <source>
        <dbReference type="EMBL" id="SEM50516.1"/>
    </source>
</evidence>
<dbReference type="InterPro" id="IPR006059">
    <property type="entry name" value="SBP"/>
</dbReference>
<dbReference type="SUPFAM" id="SSF53850">
    <property type="entry name" value="Periplasmic binding protein-like II"/>
    <property type="match status" value="1"/>
</dbReference>
<dbReference type="Proteomes" id="UP000182089">
    <property type="component" value="Unassembled WGS sequence"/>
</dbReference>
<name>A0ABY1AAF6_9LACO</name>
<evidence type="ECO:0000313" key="2">
    <source>
        <dbReference type="Proteomes" id="UP000182089"/>
    </source>
</evidence>
<proteinExistence type="predicted"/>
<comment type="caution">
    <text evidence="1">The sequence shown here is derived from an EMBL/GenBank/DDBJ whole genome shotgun (WGS) entry which is preliminary data.</text>
</comment>
<sequence>MLLGWNYYNQQDKTLTIGIYTDSSWGVPNSNEYKFIDYVTRKFEKQNPHVKVRYETGISKDDYMDWLAEKILKNKTPDVFIVPANRFSLLSSTGALANLTYFTKLDHTPFSKLYYPANYSAGKYKGAQYALPFESNPTLMCVNTDLLKRNGLKVPNSNWTITHFYELCRKMNQDTNHDGTIDQFGFADYDWQDAIMAYGTDLFNPSGTESYFNTSKVRNALFMMSKLYNLQNSYNVTSDDFDKGKVAFLPMTLAQYRTYESYPYHIARYSSFLWTCIRMPAINKNIASTSVETTLFGMAAHTKHPILAWKLLKMLCANQKVQQKLFETSQGASVMKSVMQSNQVQKILKAENVGDDALTENKFNNIMYRAKNIPEFKNYNNVIHKADYLIEEAIEKNTIGTELSNIQIQIQNDLNN</sequence>
<dbReference type="PANTHER" id="PTHR43649">
    <property type="entry name" value="ARABINOSE-BINDING PROTEIN-RELATED"/>
    <property type="match status" value="1"/>
</dbReference>
<reference evidence="1 2" key="1">
    <citation type="submission" date="2016-10" db="EMBL/GenBank/DDBJ databases">
        <authorList>
            <person name="Varghese N."/>
            <person name="Submissions S."/>
        </authorList>
    </citation>
    <scope>NUCLEOTIDE SEQUENCE [LARGE SCALE GENOMIC DNA]</scope>
    <source>
        <strain evidence="1 2">WC1T17</strain>
    </source>
</reference>
<accession>A0ABY1AAF6</accession>
<organism evidence="1 2">
    <name type="scientific">Ligilactobacillus ruminis</name>
    <dbReference type="NCBI Taxonomy" id="1623"/>
    <lineage>
        <taxon>Bacteria</taxon>
        <taxon>Bacillati</taxon>
        <taxon>Bacillota</taxon>
        <taxon>Bacilli</taxon>
        <taxon>Lactobacillales</taxon>
        <taxon>Lactobacillaceae</taxon>
        <taxon>Ligilactobacillus</taxon>
    </lineage>
</organism>
<dbReference type="EMBL" id="FOCC01000003">
    <property type="protein sequence ID" value="SEM50516.1"/>
    <property type="molecule type" value="Genomic_DNA"/>
</dbReference>
<dbReference type="PANTHER" id="PTHR43649:SF12">
    <property type="entry name" value="DIACETYLCHITOBIOSE BINDING PROTEIN DASA"/>
    <property type="match status" value="1"/>
</dbReference>
<dbReference type="Pfam" id="PF13416">
    <property type="entry name" value="SBP_bac_8"/>
    <property type="match status" value="1"/>
</dbReference>
<dbReference type="InterPro" id="IPR050490">
    <property type="entry name" value="Bact_solute-bd_prot1"/>
</dbReference>
<dbReference type="Gene3D" id="3.40.190.10">
    <property type="entry name" value="Periplasmic binding protein-like II"/>
    <property type="match status" value="1"/>
</dbReference>